<dbReference type="SUPFAM" id="SSF56935">
    <property type="entry name" value="Porins"/>
    <property type="match status" value="1"/>
</dbReference>
<dbReference type="PROSITE" id="PS52016">
    <property type="entry name" value="TONB_DEPENDENT_REC_3"/>
    <property type="match status" value="1"/>
</dbReference>
<feature type="domain" description="TonB-dependent receptor-like beta-barrel" evidence="13">
    <location>
        <begin position="234"/>
        <end position="627"/>
    </location>
</feature>
<keyword evidence="7 10" id="KW-0472">Membrane</keyword>
<keyword evidence="16" id="KW-1185">Reference proteome</keyword>
<dbReference type="InterPro" id="IPR039426">
    <property type="entry name" value="TonB-dep_rcpt-like"/>
</dbReference>
<feature type="domain" description="TonB-dependent receptor plug" evidence="14">
    <location>
        <begin position="54"/>
        <end position="161"/>
    </location>
</feature>
<evidence type="ECO:0000259" key="13">
    <source>
        <dbReference type="Pfam" id="PF00593"/>
    </source>
</evidence>
<accession>A0A4Y9SPY9</accession>
<evidence type="ECO:0000313" key="15">
    <source>
        <dbReference type="EMBL" id="TFW27304.1"/>
    </source>
</evidence>
<comment type="caution">
    <text evidence="15">The sequence shown here is derived from an EMBL/GenBank/DDBJ whole genome shotgun (WGS) entry which is preliminary data.</text>
</comment>
<dbReference type="GO" id="GO:0015344">
    <property type="term" value="F:siderophore uptake transmembrane transporter activity"/>
    <property type="evidence" value="ECO:0007669"/>
    <property type="project" value="TreeGrafter"/>
</dbReference>
<protein>
    <submittedName>
        <fullName evidence="15">TonB-dependent receptor</fullName>
    </submittedName>
</protein>
<dbReference type="Proteomes" id="UP000297258">
    <property type="component" value="Unassembled WGS sequence"/>
</dbReference>
<evidence type="ECO:0000256" key="10">
    <source>
        <dbReference type="PROSITE-ProRule" id="PRU01360"/>
    </source>
</evidence>
<dbReference type="InterPro" id="IPR036942">
    <property type="entry name" value="Beta-barrel_TonB_sf"/>
</dbReference>
<reference evidence="15 16" key="1">
    <citation type="submission" date="2019-03" db="EMBL/GenBank/DDBJ databases">
        <title>Draft genome of Massilia hortus sp. nov., a novel bacterial species of the Oxalobacteraceae family.</title>
        <authorList>
            <person name="Peta V."/>
            <person name="Raths R."/>
            <person name="Bucking H."/>
        </authorList>
    </citation>
    <scope>NUCLEOTIDE SEQUENCE [LARGE SCALE GENOMIC DNA]</scope>
    <source>
        <strain evidence="15 16">ONC3</strain>
    </source>
</reference>
<keyword evidence="9 10" id="KW-0998">Cell outer membrane</keyword>
<keyword evidence="8 15" id="KW-0675">Receptor</keyword>
<evidence type="ECO:0000256" key="8">
    <source>
        <dbReference type="ARBA" id="ARBA00023170"/>
    </source>
</evidence>
<keyword evidence="4 10" id="KW-1134">Transmembrane beta strand</keyword>
<dbReference type="CDD" id="cd01347">
    <property type="entry name" value="ligand_gated_channel"/>
    <property type="match status" value="1"/>
</dbReference>
<keyword evidence="5 10" id="KW-0812">Transmembrane</keyword>
<dbReference type="GO" id="GO:0009279">
    <property type="term" value="C:cell outer membrane"/>
    <property type="evidence" value="ECO:0007669"/>
    <property type="project" value="UniProtKB-SubCell"/>
</dbReference>
<dbReference type="OrthoDB" id="9790771at2"/>
<name>A0A4Y9SPY9_9BURK</name>
<keyword evidence="12" id="KW-0732">Signal</keyword>
<feature type="chain" id="PRO_5021421026" evidence="12">
    <location>
        <begin position="34"/>
        <end position="659"/>
    </location>
</feature>
<evidence type="ECO:0000313" key="16">
    <source>
        <dbReference type="Proteomes" id="UP000297258"/>
    </source>
</evidence>
<dbReference type="InterPro" id="IPR000531">
    <property type="entry name" value="Beta-barrel_TonB"/>
</dbReference>
<gene>
    <name evidence="15" type="ORF">E4O92_24265</name>
</gene>
<dbReference type="Pfam" id="PF00593">
    <property type="entry name" value="TonB_dep_Rec_b-barrel"/>
    <property type="match status" value="1"/>
</dbReference>
<comment type="similarity">
    <text evidence="2 10 11">Belongs to the TonB-dependent receptor family.</text>
</comment>
<evidence type="ECO:0000256" key="11">
    <source>
        <dbReference type="RuleBase" id="RU003357"/>
    </source>
</evidence>
<sequence length="659" mass="71643">MSSAVLTRSAPVVKPLALACAVSLSFIAAGAFAQDQASPMVVITGSRFPTDAGQAPIGATVITAADIRRAGINDVDQAIRKVGGVYGRQSLDGSPDFALDLRGFGSNSAQNMVIMVDGVRLNENELASTILATIPIDSVERIEINRGGSSVLFGEGATGGVIQIFTRRAGQAGTHGSMFAEAGQFNQRDARGSLTHRVGNVSLDAAVQKQQTDNYRANNDFTQTSFSGGAQVAYDGGRAGLRLESARQDARFPGSLSLEQFQANPRRTTSPNDFGSLDRDRIGAFAEYRVGGFELATELSHVKRDVKATYVSDFGTTRIAYASRQTQFSPRLRQLSEIGGMPNELVAGVDWTRWQRKTDSEFSRANAHQDAKALYLRDELRFNKERDGRVALGVRRELFDKDYADPLAFDPAPERGTQGLNAWEVEGSYGVLPQLNLFAKAGQSFRVANVDENSYRASSGLLAPQTSHDIELGARLGDAGRQLTARVFRHNLRNEIFFDPTQNGGWGANTNLDPTRREGFELDGQAALAGNLRASAHLQHVKARFTEGPNAGREMVLVPKNVVTARLAWLPGDGQTADVGAQWVDSQRYGSDFTNGCDARIPSYTTFDARYARTFGAWEFALSGLNLADRRYFSNAFGCKAGIYPSDGRQFKVSMRHDF</sequence>
<evidence type="ECO:0000256" key="6">
    <source>
        <dbReference type="ARBA" id="ARBA00023077"/>
    </source>
</evidence>
<evidence type="ECO:0000256" key="3">
    <source>
        <dbReference type="ARBA" id="ARBA00022448"/>
    </source>
</evidence>
<dbReference type="PANTHER" id="PTHR30069:SF27">
    <property type="entry name" value="BLL4766 PROTEIN"/>
    <property type="match status" value="1"/>
</dbReference>
<evidence type="ECO:0000256" key="2">
    <source>
        <dbReference type="ARBA" id="ARBA00009810"/>
    </source>
</evidence>
<evidence type="ECO:0000256" key="1">
    <source>
        <dbReference type="ARBA" id="ARBA00004571"/>
    </source>
</evidence>
<organism evidence="15 16">
    <name type="scientific">Massilia horti</name>
    <dbReference type="NCBI Taxonomy" id="2562153"/>
    <lineage>
        <taxon>Bacteria</taxon>
        <taxon>Pseudomonadati</taxon>
        <taxon>Pseudomonadota</taxon>
        <taxon>Betaproteobacteria</taxon>
        <taxon>Burkholderiales</taxon>
        <taxon>Oxalobacteraceae</taxon>
        <taxon>Telluria group</taxon>
        <taxon>Massilia</taxon>
    </lineage>
</organism>
<dbReference type="EMBL" id="SPUM01000152">
    <property type="protein sequence ID" value="TFW27304.1"/>
    <property type="molecule type" value="Genomic_DNA"/>
</dbReference>
<keyword evidence="6 11" id="KW-0798">TonB box</keyword>
<keyword evidence="3 10" id="KW-0813">Transport</keyword>
<evidence type="ECO:0000259" key="14">
    <source>
        <dbReference type="Pfam" id="PF07715"/>
    </source>
</evidence>
<dbReference type="AlphaFoldDB" id="A0A4Y9SPY9"/>
<proteinExistence type="inferred from homology"/>
<dbReference type="RefSeq" id="WP_135192210.1">
    <property type="nucleotide sequence ID" value="NZ_SPUM01000152.1"/>
</dbReference>
<dbReference type="Pfam" id="PF07715">
    <property type="entry name" value="Plug"/>
    <property type="match status" value="1"/>
</dbReference>
<dbReference type="InterPro" id="IPR012910">
    <property type="entry name" value="Plug_dom"/>
</dbReference>
<comment type="subcellular location">
    <subcellularLocation>
        <location evidence="1 10">Cell outer membrane</location>
        <topology evidence="1 10">Multi-pass membrane protein</topology>
    </subcellularLocation>
</comment>
<dbReference type="InterPro" id="IPR037066">
    <property type="entry name" value="Plug_dom_sf"/>
</dbReference>
<evidence type="ECO:0000256" key="7">
    <source>
        <dbReference type="ARBA" id="ARBA00023136"/>
    </source>
</evidence>
<evidence type="ECO:0000256" key="9">
    <source>
        <dbReference type="ARBA" id="ARBA00023237"/>
    </source>
</evidence>
<feature type="signal peptide" evidence="12">
    <location>
        <begin position="1"/>
        <end position="33"/>
    </location>
</feature>
<dbReference type="Gene3D" id="2.170.130.10">
    <property type="entry name" value="TonB-dependent receptor, plug domain"/>
    <property type="match status" value="1"/>
</dbReference>
<evidence type="ECO:0000256" key="12">
    <source>
        <dbReference type="SAM" id="SignalP"/>
    </source>
</evidence>
<dbReference type="PANTHER" id="PTHR30069">
    <property type="entry name" value="TONB-DEPENDENT OUTER MEMBRANE RECEPTOR"/>
    <property type="match status" value="1"/>
</dbReference>
<dbReference type="Gene3D" id="2.40.170.20">
    <property type="entry name" value="TonB-dependent receptor, beta-barrel domain"/>
    <property type="match status" value="1"/>
</dbReference>
<dbReference type="GO" id="GO:0044718">
    <property type="term" value="P:siderophore transmembrane transport"/>
    <property type="evidence" value="ECO:0007669"/>
    <property type="project" value="TreeGrafter"/>
</dbReference>
<evidence type="ECO:0000256" key="4">
    <source>
        <dbReference type="ARBA" id="ARBA00022452"/>
    </source>
</evidence>
<evidence type="ECO:0000256" key="5">
    <source>
        <dbReference type="ARBA" id="ARBA00022692"/>
    </source>
</evidence>